<dbReference type="Gramene" id="HORVU.MOREX.r2.5HG0398560.1">
    <property type="protein sequence ID" value="HORVU.MOREX.r2.5HG0398560.1"/>
    <property type="gene ID" value="HORVU.MOREX.r2.5HG0398560"/>
</dbReference>
<dbReference type="OMA" id="QISNAHE"/>
<keyword evidence="6" id="KW-1185">Reference proteome</keyword>
<dbReference type="AlphaFoldDB" id="A0A8I6XSG9"/>
<comment type="function">
    <text evidence="4">Dirigent proteins impart stereoselectivity on the phenoxy radical-coupling reaction, yielding optically active lignans from two molecules of coniferyl alcohol in the biosynthesis of lignans, flavonolignans, and alkaloids and thus plays a central role in plant secondary metabolism.</text>
</comment>
<protein>
    <recommendedName>
        <fullName evidence="4">Dirigent protein</fullName>
    </recommendedName>
</protein>
<dbReference type="InterPro" id="IPR044859">
    <property type="entry name" value="Allene_oxi_cyc_Dirigent"/>
</dbReference>
<comment type="subcellular location">
    <subcellularLocation>
        <location evidence="4">Secreted</location>
        <location evidence="4">Extracellular space</location>
        <location evidence="4">Apoplast</location>
    </subcellularLocation>
</comment>
<dbReference type="InterPro" id="IPR004265">
    <property type="entry name" value="Dirigent"/>
</dbReference>
<comment type="similarity">
    <text evidence="1 4">Belongs to the plant dirigent protein family.</text>
</comment>
<organism evidence="5 6">
    <name type="scientific">Hordeum vulgare subsp. vulgare</name>
    <name type="common">Domesticated barley</name>
    <dbReference type="NCBI Taxonomy" id="112509"/>
    <lineage>
        <taxon>Eukaryota</taxon>
        <taxon>Viridiplantae</taxon>
        <taxon>Streptophyta</taxon>
        <taxon>Embryophyta</taxon>
        <taxon>Tracheophyta</taxon>
        <taxon>Spermatophyta</taxon>
        <taxon>Magnoliopsida</taxon>
        <taxon>Liliopsida</taxon>
        <taxon>Poales</taxon>
        <taxon>Poaceae</taxon>
        <taxon>BOP clade</taxon>
        <taxon>Pooideae</taxon>
        <taxon>Triticodae</taxon>
        <taxon>Triticeae</taxon>
        <taxon>Hordeinae</taxon>
        <taxon>Hordeum</taxon>
    </lineage>
</organism>
<dbReference type="Gramene" id="HORVU.MOREX.r3.5HG0480890.1">
    <property type="protein sequence ID" value="HORVU.MOREX.r3.5HG0480890.1"/>
    <property type="gene ID" value="HORVU.MOREX.r3.5HG0480890"/>
</dbReference>
<comment type="subunit">
    <text evidence="2 4">Homodimer.</text>
</comment>
<evidence type="ECO:0000256" key="2">
    <source>
        <dbReference type="ARBA" id="ARBA00011738"/>
    </source>
</evidence>
<name>A0A8I6XSG9_HORVV</name>
<sequence>MEKPSICQITPRSAVVESTEFNFTNLYLRRNFSGKDRNQLVIQEGGFGETAVNNWSLYDGDGPDATIVARVQGLHSQAGDWQSTFTIVFQNEWFKGSTFEVIGVPTDGGEWAIVGGTGQFAMATGVISKSVHEQRGDGNTIELTMHGFYLSRSLLTKSEPLGSNYGVAEEIAQVPK</sequence>
<reference evidence="5" key="2">
    <citation type="submission" date="2020-10" db="EMBL/GenBank/DDBJ databases">
        <authorList>
            <person name="Scholz U."/>
            <person name="Mascher M."/>
            <person name="Fiebig A."/>
        </authorList>
    </citation>
    <scope>NUCLEOTIDE SEQUENCE [LARGE SCALE GENOMIC DNA]</scope>
    <source>
        <strain evidence="5">cv. Morex</strain>
    </source>
</reference>
<keyword evidence="3 4" id="KW-0964">Secreted</keyword>
<dbReference type="Proteomes" id="UP000011116">
    <property type="component" value="Chromosome 5H"/>
</dbReference>
<dbReference type="SMR" id="A0A8I6XSG9"/>
<dbReference type="OrthoDB" id="674221at2759"/>
<keyword evidence="4" id="KW-0052">Apoplast</keyword>
<dbReference type="RefSeq" id="XP_044947573.1">
    <property type="nucleotide sequence ID" value="XM_045091638.1"/>
</dbReference>
<dbReference type="EnsemblPlants" id="HORVU.MOREX.r3.5HG0480890.1">
    <property type="protein sequence ID" value="HORVU.MOREX.r3.5HG0480890.1"/>
    <property type="gene ID" value="HORVU.MOREX.r3.5HG0480890"/>
</dbReference>
<gene>
    <name evidence="5" type="primary">LOC123396836</name>
</gene>
<dbReference type="KEGG" id="hvg:123396836"/>
<evidence type="ECO:0000313" key="5">
    <source>
        <dbReference type="EnsemblPlants" id="HORVU.MOREX.r3.5HG0480890.1"/>
    </source>
</evidence>
<evidence type="ECO:0000256" key="4">
    <source>
        <dbReference type="RuleBase" id="RU363099"/>
    </source>
</evidence>
<dbReference type="PANTHER" id="PTHR21495">
    <property type="entry name" value="NUCLEOPORIN-RELATED"/>
    <property type="match status" value="1"/>
</dbReference>
<reference evidence="6" key="1">
    <citation type="journal article" date="2012" name="Nature">
        <title>A physical, genetic and functional sequence assembly of the barley genome.</title>
        <authorList>
            <consortium name="The International Barley Genome Sequencing Consortium"/>
            <person name="Mayer K.F."/>
            <person name="Waugh R."/>
            <person name="Brown J.W."/>
            <person name="Schulman A."/>
            <person name="Langridge P."/>
            <person name="Platzer M."/>
            <person name="Fincher G.B."/>
            <person name="Muehlbauer G.J."/>
            <person name="Sato K."/>
            <person name="Close T.J."/>
            <person name="Wise R.P."/>
            <person name="Stein N."/>
        </authorList>
    </citation>
    <scope>NUCLEOTIDE SEQUENCE [LARGE SCALE GENOMIC DNA]</scope>
    <source>
        <strain evidence="6">cv. Morex</strain>
    </source>
</reference>
<evidence type="ECO:0000313" key="6">
    <source>
        <dbReference type="Proteomes" id="UP000011116"/>
    </source>
</evidence>
<dbReference type="Gene3D" id="2.40.480.10">
    <property type="entry name" value="Allene oxide cyclase-like"/>
    <property type="match status" value="1"/>
</dbReference>
<reference evidence="5" key="3">
    <citation type="submission" date="2022-01" db="UniProtKB">
        <authorList>
            <consortium name="EnsemblPlants"/>
        </authorList>
    </citation>
    <scope>IDENTIFICATION</scope>
    <source>
        <strain evidence="5">subsp. vulgare</strain>
    </source>
</reference>
<evidence type="ECO:0000256" key="3">
    <source>
        <dbReference type="ARBA" id="ARBA00022525"/>
    </source>
</evidence>
<proteinExistence type="inferred from homology"/>
<dbReference type="Pfam" id="PF03018">
    <property type="entry name" value="Dirigent"/>
    <property type="match status" value="1"/>
</dbReference>
<accession>A0A8I6XSG9</accession>
<dbReference type="GO" id="GO:0009699">
    <property type="term" value="P:phenylpropanoid biosynthetic process"/>
    <property type="evidence" value="ECO:0007669"/>
    <property type="project" value="UniProtKB-ARBA"/>
</dbReference>
<evidence type="ECO:0000256" key="1">
    <source>
        <dbReference type="ARBA" id="ARBA00010746"/>
    </source>
</evidence>
<dbReference type="GO" id="GO:0048046">
    <property type="term" value="C:apoplast"/>
    <property type="evidence" value="ECO:0007669"/>
    <property type="project" value="UniProtKB-SubCell"/>
</dbReference>
<dbReference type="GeneID" id="123396836"/>